<sequence>MAKQKSLKLNYIYNVSYQVLSLITPLITTPYVSRVLGADGIGDYSFTASVVTYFSMVAVLGTLTYGNREISYLQDDRKARSKLFWEIELLSFLSTGICTAAYLIFLLFCDRSRFSLYAIQTISIVCVAFDIAWLLQGMEEFGKVMFRNMLFKVINIVFIFTAVRDKDDLFLYVAGMVLLALASNLSIWFYLPQYIDRPVWKELHPMRHLKPTLALFIPSVAMSIYTVFDKTMIGLFSNNFENGYYEQALKISKTALTLVTALGAVMIPRMGYYFNQKNMDKVKELTYQSYNFVWFLGVPLSFGLIGISQNLVPWFYGKGYDKINVLLPILGLLIIIIGLSNVTGIQYFVTTKRERLLTATVIIGAVVNFICNLILIPKLYSIGASIASVAAEAVITLTQLYFIRNELSFTRIMAQSVKYLLAGACMLLVLFFENHYLSPSVLHSCIMIFSGAIVYFIALFILKDQFFFAYAKQVLQKLRHK</sequence>
<evidence type="ECO:0000313" key="6">
    <source>
        <dbReference type="EMBL" id="MST75080.1"/>
    </source>
</evidence>
<accession>A0A6L5YRK9</accession>
<dbReference type="AlphaFoldDB" id="A0A6L5YRK9"/>
<feature type="transmembrane region" description="Helical" evidence="5">
    <location>
        <begin position="212"/>
        <end position="228"/>
    </location>
</feature>
<keyword evidence="2 5" id="KW-0812">Transmembrane</keyword>
<dbReference type="InterPro" id="IPR052556">
    <property type="entry name" value="PolySynth_Transporter"/>
</dbReference>
<gene>
    <name evidence="6" type="ORF">FYJ75_08580</name>
</gene>
<feature type="transmembrane region" description="Helical" evidence="5">
    <location>
        <begin position="144"/>
        <end position="163"/>
    </location>
</feature>
<evidence type="ECO:0000256" key="4">
    <source>
        <dbReference type="ARBA" id="ARBA00023136"/>
    </source>
</evidence>
<comment type="caution">
    <text evidence="6">The sequence shown here is derived from an EMBL/GenBank/DDBJ whole genome shotgun (WGS) entry which is preliminary data.</text>
</comment>
<dbReference type="RefSeq" id="WP_154430044.1">
    <property type="nucleotide sequence ID" value="NZ_VUNI01000013.1"/>
</dbReference>
<feature type="transmembrane region" description="Helical" evidence="5">
    <location>
        <begin position="114"/>
        <end position="135"/>
    </location>
</feature>
<feature type="transmembrane region" description="Helical" evidence="5">
    <location>
        <begin position="12"/>
        <end position="32"/>
    </location>
</feature>
<evidence type="ECO:0000256" key="3">
    <source>
        <dbReference type="ARBA" id="ARBA00022989"/>
    </source>
</evidence>
<dbReference type="InterPro" id="IPR002797">
    <property type="entry name" value="Polysacc_synth"/>
</dbReference>
<feature type="transmembrane region" description="Helical" evidence="5">
    <location>
        <begin position="356"/>
        <end position="376"/>
    </location>
</feature>
<feature type="transmembrane region" description="Helical" evidence="5">
    <location>
        <begin position="327"/>
        <end position="349"/>
    </location>
</feature>
<keyword evidence="7" id="KW-1185">Reference proteome</keyword>
<dbReference type="Pfam" id="PF01943">
    <property type="entry name" value="Polysacc_synt"/>
    <property type="match status" value="1"/>
</dbReference>
<evidence type="ECO:0000256" key="5">
    <source>
        <dbReference type="SAM" id="Phobius"/>
    </source>
</evidence>
<dbReference type="PANTHER" id="PTHR43424:SF1">
    <property type="entry name" value="LOCUS PUTATIVE PROTEIN 1-RELATED"/>
    <property type="match status" value="1"/>
</dbReference>
<evidence type="ECO:0000256" key="2">
    <source>
        <dbReference type="ARBA" id="ARBA00022692"/>
    </source>
</evidence>
<feature type="transmembrane region" description="Helical" evidence="5">
    <location>
        <begin position="248"/>
        <end position="268"/>
    </location>
</feature>
<protein>
    <submittedName>
        <fullName evidence="6">Flippase</fullName>
    </submittedName>
</protein>
<evidence type="ECO:0000313" key="7">
    <source>
        <dbReference type="Proteomes" id="UP000474024"/>
    </source>
</evidence>
<dbReference type="PANTHER" id="PTHR43424">
    <property type="entry name" value="LOCUS PUTATIVE PROTEIN 1-RELATED"/>
    <property type="match status" value="1"/>
</dbReference>
<feature type="transmembrane region" description="Helical" evidence="5">
    <location>
        <begin position="87"/>
        <end position="108"/>
    </location>
</feature>
<organism evidence="6 7">
    <name type="scientific">Roseburia porci</name>
    <dbReference type="NCBI Taxonomy" id="2605790"/>
    <lineage>
        <taxon>Bacteria</taxon>
        <taxon>Bacillati</taxon>
        <taxon>Bacillota</taxon>
        <taxon>Clostridia</taxon>
        <taxon>Lachnospirales</taxon>
        <taxon>Lachnospiraceae</taxon>
        <taxon>Roseburia</taxon>
    </lineage>
</organism>
<proteinExistence type="predicted"/>
<feature type="transmembrane region" description="Helical" evidence="5">
    <location>
        <begin position="441"/>
        <end position="462"/>
    </location>
</feature>
<name>A0A6L5YRK9_9FIRM</name>
<feature type="transmembrane region" description="Helical" evidence="5">
    <location>
        <begin position="416"/>
        <end position="435"/>
    </location>
</feature>
<evidence type="ECO:0000256" key="1">
    <source>
        <dbReference type="ARBA" id="ARBA00004141"/>
    </source>
</evidence>
<keyword evidence="3 5" id="KW-1133">Transmembrane helix</keyword>
<dbReference type="Proteomes" id="UP000474024">
    <property type="component" value="Unassembled WGS sequence"/>
</dbReference>
<comment type="subcellular location">
    <subcellularLocation>
        <location evidence="1">Membrane</location>
        <topology evidence="1">Multi-pass membrane protein</topology>
    </subcellularLocation>
</comment>
<dbReference type="GO" id="GO:0016020">
    <property type="term" value="C:membrane"/>
    <property type="evidence" value="ECO:0007669"/>
    <property type="project" value="UniProtKB-SubCell"/>
</dbReference>
<keyword evidence="4 5" id="KW-0472">Membrane</keyword>
<dbReference type="CDD" id="cd13128">
    <property type="entry name" value="MATE_Wzx_like"/>
    <property type="match status" value="1"/>
</dbReference>
<feature type="transmembrane region" description="Helical" evidence="5">
    <location>
        <begin position="44"/>
        <end position="66"/>
    </location>
</feature>
<reference evidence="6 7" key="1">
    <citation type="submission" date="2019-08" db="EMBL/GenBank/DDBJ databases">
        <title>In-depth cultivation of the pig gut microbiome towards novel bacterial diversity and tailored functional studies.</title>
        <authorList>
            <person name="Wylensek D."/>
            <person name="Hitch T.C.A."/>
            <person name="Clavel T."/>
        </authorList>
    </citation>
    <scope>NUCLEOTIDE SEQUENCE [LARGE SCALE GENOMIC DNA]</scope>
    <source>
        <strain evidence="6 7">MUC/MUC-530-WT-4D</strain>
    </source>
</reference>
<dbReference type="EMBL" id="VUNI01000013">
    <property type="protein sequence ID" value="MST75080.1"/>
    <property type="molecule type" value="Genomic_DNA"/>
</dbReference>
<feature type="transmembrane region" description="Helical" evidence="5">
    <location>
        <begin position="289"/>
        <end position="307"/>
    </location>
</feature>
<feature type="transmembrane region" description="Helical" evidence="5">
    <location>
        <begin position="382"/>
        <end position="404"/>
    </location>
</feature>
<feature type="transmembrane region" description="Helical" evidence="5">
    <location>
        <begin position="169"/>
        <end position="191"/>
    </location>
</feature>